<evidence type="ECO:0000256" key="1">
    <source>
        <dbReference type="ARBA" id="ARBA00009589"/>
    </source>
</evidence>
<evidence type="ECO:0000256" key="2">
    <source>
        <dbReference type="ARBA" id="ARBA00022723"/>
    </source>
</evidence>
<dbReference type="Gene3D" id="3.40.50.1000">
    <property type="entry name" value="HAD superfamily/HAD-like"/>
    <property type="match status" value="2"/>
</dbReference>
<keyword evidence="2" id="KW-0479">Metal-binding</keyword>
<dbReference type="GO" id="GO:0046872">
    <property type="term" value="F:metal ion binding"/>
    <property type="evidence" value="ECO:0007669"/>
    <property type="project" value="UniProtKB-KW"/>
</dbReference>
<evidence type="ECO:0000256" key="3">
    <source>
        <dbReference type="ARBA" id="ARBA00022801"/>
    </source>
</evidence>
<comment type="caution">
    <text evidence="6">The sequence shown here is derived from an EMBL/GenBank/DDBJ whole genome shotgun (WGS) entry which is preliminary data.</text>
</comment>
<sequence>METLKRALRKSSPEKFRLLTELVETSIDGTRDIFVNRPLNMSQIHYIGFDMDYTLAIYNKRAIEELAFVKTLEKLVELRNYPEQILDLNYNDEAIIRGLLMDHQKGNLIKINRFKQVCRVLHGSIPLETNVYFNDKVDQSDPQRISSVDTLFSLPEAYLYTLLVDLVEAGQLTSRSYHEIYEDIRFCIDMTHRDGSLKSNILHDIAKYVYKDPHLSLTLDKFIESGKKLFLLTNSEFYYTDMIMEYLLDTDNLNYTSWRNYFEIVIVNARKPGFFKENTPFYEVDEKTHEETLFNENAFQADKIYSKGNYIAFESLIQAKGNEVLYIGDHIFGDVMRSDKDSNWRTVLVVQELEEELSKTEEVKEKLLRMRRLTNKWDKLHYELHIFSSQLNTLENLEFSLRELTPAESKALAKTREELEEGIRRCQKEMEKTETKIHTLRAEISAHYHPIWGPLFHDGDEISRFGDQVRDYASLYTSRVSNFFFYPIDRYYKSLRDIMPHDRWLELSN</sequence>
<feature type="coiled-coil region" evidence="5">
    <location>
        <begin position="409"/>
        <end position="443"/>
    </location>
</feature>
<evidence type="ECO:0000256" key="4">
    <source>
        <dbReference type="ARBA" id="ARBA00022842"/>
    </source>
</evidence>
<dbReference type="Proteomes" id="UP000231019">
    <property type="component" value="Unassembled WGS sequence"/>
</dbReference>
<dbReference type="NCBIfam" id="TIGR02244">
    <property type="entry name" value="HAD-IG-Ncltidse"/>
    <property type="match status" value="1"/>
</dbReference>
<evidence type="ECO:0000256" key="5">
    <source>
        <dbReference type="SAM" id="Coils"/>
    </source>
</evidence>
<reference evidence="6 7" key="1">
    <citation type="submission" date="2017-09" db="EMBL/GenBank/DDBJ databases">
        <title>Depth-based differentiation of microbial function through sediment-hosted aquifers and enrichment of novel symbionts in the deep terrestrial subsurface.</title>
        <authorList>
            <person name="Probst A.J."/>
            <person name="Ladd B."/>
            <person name="Jarett J.K."/>
            <person name="Geller-Mcgrath D.E."/>
            <person name="Sieber C.M."/>
            <person name="Emerson J.B."/>
            <person name="Anantharaman K."/>
            <person name="Thomas B.C."/>
            <person name="Malmstrom R."/>
            <person name="Stieglmeier M."/>
            <person name="Klingl A."/>
            <person name="Woyke T."/>
            <person name="Ryan C.M."/>
            <person name="Banfield J.F."/>
        </authorList>
    </citation>
    <scope>NUCLEOTIDE SEQUENCE [LARGE SCALE GENOMIC DNA]</scope>
    <source>
        <strain evidence="6">CG17_big_fil_post_rev_8_21_14_2_50_48_46</strain>
    </source>
</reference>
<organism evidence="6 7">
    <name type="scientific">bacterium (Candidatus Blackallbacteria) CG17_big_fil_post_rev_8_21_14_2_50_48_46</name>
    <dbReference type="NCBI Taxonomy" id="2014261"/>
    <lineage>
        <taxon>Bacteria</taxon>
        <taxon>Candidatus Blackallbacteria</taxon>
    </lineage>
</organism>
<keyword evidence="4" id="KW-0460">Magnesium</keyword>
<dbReference type="Pfam" id="PF05761">
    <property type="entry name" value="5_nucleotid"/>
    <property type="match status" value="1"/>
</dbReference>
<keyword evidence="3 6" id="KW-0378">Hydrolase</keyword>
<proteinExistence type="inferred from homology"/>
<dbReference type="InterPro" id="IPR008380">
    <property type="entry name" value="HAD-SF_hydro_IG_5-nucl"/>
</dbReference>
<comment type="similarity">
    <text evidence="1">Belongs to the 5'(3')-deoxyribonucleotidase family.</text>
</comment>
<evidence type="ECO:0000313" key="6">
    <source>
        <dbReference type="EMBL" id="PIW19662.1"/>
    </source>
</evidence>
<dbReference type="EMBL" id="PFFQ01000001">
    <property type="protein sequence ID" value="PIW19662.1"/>
    <property type="molecule type" value="Genomic_DNA"/>
</dbReference>
<gene>
    <name evidence="6" type="ORF">COW36_00070</name>
</gene>
<keyword evidence="5" id="KW-0175">Coiled coil</keyword>
<dbReference type="InterPro" id="IPR036412">
    <property type="entry name" value="HAD-like_sf"/>
</dbReference>
<dbReference type="InterPro" id="IPR023214">
    <property type="entry name" value="HAD_sf"/>
</dbReference>
<dbReference type="GO" id="GO:0008253">
    <property type="term" value="F:5'-nucleotidase activity"/>
    <property type="evidence" value="ECO:0007669"/>
    <property type="project" value="TreeGrafter"/>
</dbReference>
<dbReference type="PIRSF" id="PIRSF017434">
    <property type="entry name" value="Purine_5'-nucleotidase"/>
    <property type="match status" value="1"/>
</dbReference>
<dbReference type="PANTHER" id="PTHR12103:SF15">
    <property type="entry name" value="CYTOSOLIC PURINE 5'-NUCLEOTIDASE"/>
    <property type="match status" value="1"/>
</dbReference>
<dbReference type="SUPFAM" id="SSF56784">
    <property type="entry name" value="HAD-like"/>
    <property type="match status" value="1"/>
</dbReference>
<dbReference type="AlphaFoldDB" id="A0A2M7GBS5"/>
<evidence type="ECO:0000313" key="7">
    <source>
        <dbReference type="Proteomes" id="UP000231019"/>
    </source>
</evidence>
<dbReference type="PANTHER" id="PTHR12103">
    <property type="entry name" value="5'-NUCLEOTIDASE DOMAIN-CONTAINING"/>
    <property type="match status" value="1"/>
</dbReference>
<protein>
    <submittedName>
        <fullName evidence="6">HAD family hydrolase</fullName>
    </submittedName>
</protein>
<name>A0A2M7GBS5_9BACT</name>
<dbReference type="InterPro" id="IPR016695">
    <property type="entry name" value="Pur_nucleotidase"/>
</dbReference>
<accession>A0A2M7GBS5</accession>